<dbReference type="PANTHER" id="PTHR43269:SF2">
    <property type="entry name" value="SODIUM_PROTON ANTIPORTER 1-RELATED"/>
    <property type="match status" value="1"/>
</dbReference>
<evidence type="ECO:0000256" key="1">
    <source>
        <dbReference type="ARBA" id="ARBA00004141"/>
    </source>
</evidence>
<evidence type="ECO:0000256" key="4">
    <source>
        <dbReference type="ARBA" id="ARBA00022692"/>
    </source>
</evidence>
<feature type="transmembrane region" description="Helical" evidence="12">
    <location>
        <begin position="234"/>
        <end position="259"/>
    </location>
</feature>
<gene>
    <name evidence="14" type="ORF">PBAH0796_LOCUS19519</name>
</gene>
<evidence type="ECO:0000256" key="10">
    <source>
        <dbReference type="ARBA" id="ARBA00025753"/>
    </source>
</evidence>
<feature type="transmembrane region" description="Helical" evidence="12">
    <location>
        <begin position="487"/>
        <end position="506"/>
    </location>
</feature>
<reference evidence="14" key="1">
    <citation type="submission" date="2021-01" db="EMBL/GenBank/DDBJ databases">
        <authorList>
            <person name="Corre E."/>
            <person name="Pelletier E."/>
            <person name="Niang G."/>
            <person name="Scheremetjew M."/>
            <person name="Finn R."/>
            <person name="Kale V."/>
            <person name="Holt S."/>
            <person name="Cochrane G."/>
            <person name="Meng A."/>
            <person name="Brown T."/>
            <person name="Cohen L."/>
        </authorList>
    </citation>
    <scope>NUCLEOTIDE SEQUENCE</scope>
    <source>
        <strain evidence="14">Pbaha01</strain>
    </source>
</reference>
<feature type="transmembrane region" description="Helical" evidence="12">
    <location>
        <begin position="556"/>
        <end position="578"/>
    </location>
</feature>
<evidence type="ECO:0000259" key="13">
    <source>
        <dbReference type="Pfam" id="PF03600"/>
    </source>
</evidence>
<dbReference type="AlphaFoldDB" id="A0A7S0APB8"/>
<feature type="compositionally biased region" description="Basic and acidic residues" evidence="11">
    <location>
        <begin position="357"/>
        <end position="375"/>
    </location>
</feature>
<comment type="subcellular location">
    <subcellularLocation>
        <location evidence="1">Membrane</location>
        <topology evidence="1">Multi-pass membrane protein</topology>
    </subcellularLocation>
</comment>
<keyword evidence="7" id="KW-0406">Ion transport</keyword>
<dbReference type="GO" id="GO:0006814">
    <property type="term" value="P:sodium ion transport"/>
    <property type="evidence" value="ECO:0007669"/>
    <property type="project" value="UniProtKB-KW"/>
</dbReference>
<organism evidence="14">
    <name type="scientific">Pyrodinium bahamense</name>
    <dbReference type="NCBI Taxonomy" id="73915"/>
    <lineage>
        <taxon>Eukaryota</taxon>
        <taxon>Sar</taxon>
        <taxon>Alveolata</taxon>
        <taxon>Dinophyceae</taxon>
        <taxon>Gonyaulacales</taxon>
        <taxon>Pyrocystaceae</taxon>
        <taxon>Pyrodinium</taxon>
    </lineage>
</organism>
<feature type="compositionally biased region" description="Polar residues" evidence="11">
    <location>
        <begin position="50"/>
        <end position="59"/>
    </location>
</feature>
<dbReference type="InterPro" id="IPR004680">
    <property type="entry name" value="Cit_transptr-like_dom"/>
</dbReference>
<evidence type="ECO:0000256" key="9">
    <source>
        <dbReference type="ARBA" id="ARBA00023201"/>
    </source>
</evidence>
<feature type="domain" description="Citrate transporter-like" evidence="13">
    <location>
        <begin position="149"/>
        <end position="566"/>
    </location>
</feature>
<evidence type="ECO:0000256" key="3">
    <source>
        <dbReference type="ARBA" id="ARBA00022449"/>
    </source>
</evidence>
<dbReference type="GO" id="GO:0015297">
    <property type="term" value="F:antiporter activity"/>
    <property type="evidence" value="ECO:0007669"/>
    <property type="project" value="UniProtKB-KW"/>
</dbReference>
<feature type="transmembrane region" description="Helical" evidence="12">
    <location>
        <begin position="590"/>
        <end position="612"/>
    </location>
</feature>
<keyword evidence="2" id="KW-0813">Transport</keyword>
<keyword evidence="6" id="KW-0915">Sodium</keyword>
<keyword evidence="9" id="KW-0739">Sodium transport</keyword>
<accession>A0A7S0APB8</accession>
<dbReference type="PANTHER" id="PTHR43269">
    <property type="entry name" value="SODIUM/PROTON ANTIPORTER 1-RELATED"/>
    <property type="match status" value="1"/>
</dbReference>
<feature type="transmembrane region" description="Helical" evidence="12">
    <location>
        <begin position="98"/>
        <end position="115"/>
    </location>
</feature>
<comment type="similarity">
    <text evidence="10">Belongs to the NhaD Na(+)/H(+) (TC 2.A.62) antiporter family.</text>
</comment>
<name>A0A7S0APB8_9DINO</name>
<evidence type="ECO:0000256" key="5">
    <source>
        <dbReference type="ARBA" id="ARBA00022989"/>
    </source>
</evidence>
<dbReference type="InterPro" id="IPR045016">
    <property type="entry name" value="NhaD-like"/>
</dbReference>
<feature type="transmembrane region" description="Helical" evidence="12">
    <location>
        <begin position="127"/>
        <end position="143"/>
    </location>
</feature>
<feature type="transmembrane region" description="Helical" evidence="12">
    <location>
        <begin position="512"/>
        <end position="535"/>
    </location>
</feature>
<evidence type="ECO:0000256" key="8">
    <source>
        <dbReference type="ARBA" id="ARBA00023136"/>
    </source>
</evidence>
<keyword evidence="5 12" id="KW-1133">Transmembrane helix</keyword>
<sequence length="620" mass="67006">MQNGEALNGDLELQNDAARSGLEVRPQAIGAAFEDLALDEPPHCAARSPAASSAHTPSEPQLPRLGLGGAAPADVQGFWPAERCLAVVVPTVKVGVKVGGFSLMVVIFLVSMLRWPNGMIKDENTRAQVLSTLFIVGLTMVALEDMIAINKSSVMMVLAATMWTFLAVSYDPIKSKDGANELHEELNRGLHEVGGVILFLLPAMGVVESIDHFDGFAIVTFVIHKIMRGQKERLMPIICFLTFALSSVIDNLTATIVALKLLRHVVTDDVEWRRNCGGSAVIAANAGGAWSPIGDVTTTMLWIQGKITAPKTVSWLFLPSFVAGALPLLGIWWRARRNGRGPGPLQTAKRQSRGSRRFSELVDEPENHAPEKELEQDREPLRCYARDVHRDEITFMKVLALVLGIAFILMVPVLKMWTGLPPYLGMLLALGLFWFMTDNFEFDSSAHQEVQANGRPEPHSPGRAIDSEVQAQHGVVAALHKVDLTGLLFFTGVLLAVGALDSAGVLHDYARFLVGLCGTSPVALCTLLGVSSAIVDNVPLVEASIDMFKETDCDDPLWQLIALAAGTGGSILSIGSIAGVTLMSMEGVGFIWYCKQISLWAALGFAMGIVIYQVQRLLLG</sequence>
<keyword evidence="3" id="KW-0050">Antiport</keyword>
<evidence type="ECO:0000256" key="7">
    <source>
        <dbReference type="ARBA" id="ARBA00023065"/>
    </source>
</evidence>
<keyword evidence="4 12" id="KW-0812">Transmembrane</keyword>
<feature type="transmembrane region" description="Helical" evidence="12">
    <location>
        <begin position="395"/>
        <end position="414"/>
    </location>
</feature>
<keyword evidence="8 12" id="KW-0472">Membrane</keyword>
<evidence type="ECO:0000256" key="6">
    <source>
        <dbReference type="ARBA" id="ARBA00023053"/>
    </source>
</evidence>
<dbReference type="EMBL" id="HBEG01032007">
    <property type="protein sequence ID" value="CAD8369765.1"/>
    <property type="molecule type" value="Transcribed_RNA"/>
</dbReference>
<dbReference type="Pfam" id="PF03600">
    <property type="entry name" value="CitMHS"/>
    <property type="match status" value="1"/>
</dbReference>
<dbReference type="GO" id="GO:0016020">
    <property type="term" value="C:membrane"/>
    <property type="evidence" value="ECO:0007669"/>
    <property type="project" value="UniProtKB-SubCell"/>
</dbReference>
<evidence type="ECO:0000313" key="14">
    <source>
        <dbReference type="EMBL" id="CAD8369765.1"/>
    </source>
</evidence>
<feature type="region of interest" description="Disordered" evidence="11">
    <location>
        <begin position="44"/>
        <end position="66"/>
    </location>
</feature>
<feature type="transmembrane region" description="Helical" evidence="12">
    <location>
        <begin position="313"/>
        <end position="333"/>
    </location>
</feature>
<protein>
    <recommendedName>
        <fullName evidence="13">Citrate transporter-like domain-containing protein</fullName>
    </recommendedName>
</protein>
<evidence type="ECO:0000256" key="12">
    <source>
        <dbReference type="SAM" id="Phobius"/>
    </source>
</evidence>
<evidence type="ECO:0000256" key="2">
    <source>
        <dbReference type="ARBA" id="ARBA00022448"/>
    </source>
</evidence>
<feature type="region of interest" description="Disordered" evidence="11">
    <location>
        <begin position="341"/>
        <end position="375"/>
    </location>
</feature>
<evidence type="ECO:0000256" key="11">
    <source>
        <dbReference type="SAM" id="MobiDB-lite"/>
    </source>
</evidence>
<proteinExistence type="inferred from homology"/>
<feature type="transmembrane region" description="Helical" evidence="12">
    <location>
        <begin position="155"/>
        <end position="173"/>
    </location>
</feature>